<organism evidence="3 4">
    <name type="scientific">Urochloa decumbens</name>
    <dbReference type="NCBI Taxonomy" id="240449"/>
    <lineage>
        <taxon>Eukaryota</taxon>
        <taxon>Viridiplantae</taxon>
        <taxon>Streptophyta</taxon>
        <taxon>Embryophyta</taxon>
        <taxon>Tracheophyta</taxon>
        <taxon>Spermatophyta</taxon>
        <taxon>Magnoliopsida</taxon>
        <taxon>Liliopsida</taxon>
        <taxon>Poales</taxon>
        <taxon>Poaceae</taxon>
        <taxon>PACMAD clade</taxon>
        <taxon>Panicoideae</taxon>
        <taxon>Panicodae</taxon>
        <taxon>Paniceae</taxon>
        <taxon>Melinidinae</taxon>
        <taxon>Urochloa</taxon>
    </lineage>
</organism>
<dbReference type="Proteomes" id="UP001497457">
    <property type="component" value="Chromosome 12b"/>
</dbReference>
<protein>
    <submittedName>
        <fullName evidence="3">Uncharacterized protein</fullName>
    </submittedName>
</protein>
<proteinExistence type="predicted"/>
<accession>A0ABC8WAK4</accession>
<name>A0ABC8WAK4_9POAL</name>
<keyword evidence="4" id="KW-1185">Reference proteome</keyword>
<feature type="region of interest" description="Disordered" evidence="2">
    <location>
        <begin position="1"/>
        <end position="37"/>
    </location>
</feature>
<gene>
    <name evidence="3" type="ORF">URODEC1_LOCUS11896</name>
</gene>
<sequence>MDNPLSTCKSRKGHSTPQNESIPNSAGETVDSQEILPEMMNSMGHLNTHVYGASAGDAHDMLDIAELRKKMASAHGNSSDQSTQEKVLSVNRAIAELEQKLGSLRQEAQMIAEDKEREEAALFRLQSARSGSKEYDDIQREFNNVLADLKDKLGSP</sequence>
<feature type="compositionally biased region" description="Polar residues" evidence="2">
    <location>
        <begin position="15"/>
        <end position="32"/>
    </location>
</feature>
<keyword evidence="1" id="KW-0175">Coiled coil</keyword>
<evidence type="ECO:0000256" key="1">
    <source>
        <dbReference type="SAM" id="Coils"/>
    </source>
</evidence>
<dbReference type="AlphaFoldDB" id="A0ABC8WAK4"/>
<evidence type="ECO:0000313" key="3">
    <source>
        <dbReference type="EMBL" id="CAL4905955.1"/>
    </source>
</evidence>
<reference evidence="4" key="1">
    <citation type="submission" date="2024-06" db="EMBL/GenBank/DDBJ databases">
        <authorList>
            <person name="Ryan C."/>
        </authorList>
    </citation>
    <scope>NUCLEOTIDE SEQUENCE [LARGE SCALE GENOMIC DNA]</scope>
</reference>
<dbReference type="EMBL" id="OZ075122">
    <property type="protein sequence ID" value="CAL4905955.1"/>
    <property type="molecule type" value="Genomic_DNA"/>
</dbReference>
<evidence type="ECO:0000313" key="4">
    <source>
        <dbReference type="Proteomes" id="UP001497457"/>
    </source>
</evidence>
<evidence type="ECO:0000256" key="2">
    <source>
        <dbReference type="SAM" id="MobiDB-lite"/>
    </source>
</evidence>
<feature type="coiled-coil region" evidence="1">
    <location>
        <begin position="87"/>
        <end position="114"/>
    </location>
</feature>
<reference evidence="3 4" key="2">
    <citation type="submission" date="2024-10" db="EMBL/GenBank/DDBJ databases">
        <authorList>
            <person name="Ryan C."/>
        </authorList>
    </citation>
    <scope>NUCLEOTIDE SEQUENCE [LARGE SCALE GENOMIC DNA]</scope>
</reference>